<keyword evidence="8" id="KW-1185">Reference proteome</keyword>
<feature type="domain" description="G-protein coupled receptors family 1 profile" evidence="6">
    <location>
        <begin position="1"/>
        <end position="251"/>
    </location>
</feature>
<dbReference type="SMR" id="Q20158"/>
<name>Q20158_CAEEL</name>
<evidence type="ECO:0000313" key="9">
    <source>
        <dbReference type="WormBase" id="F38E1.6"/>
    </source>
</evidence>
<feature type="transmembrane region" description="Helical" evidence="5">
    <location>
        <begin position="232"/>
        <end position="253"/>
    </location>
</feature>
<dbReference type="SUPFAM" id="SSF81321">
    <property type="entry name" value="Family A G protein-coupled receptor-like"/>
    <property type="match status" value="1"/>
</dbReference>
<dbReference type="PANTHER" id="PTHR22751:SF284">
    <property type="entry name" value="G-PROTEIN COUPLED RECEPTORS FAMILY 1 PROFILE DOMAIN-CONTAINING PROTEIN"/>
    <property type="match status" value="1"/>
</dbReference>
<feature type="transmembrane region" description="Helical" evidence="5">
    <location>
        <begin position="84"/>
        <end position="106"/>
    </location>
</feature>
<keyword evidence="4 5" id="KW-0472">Membrane</keyword>
<evidence type="ECO:0000313" key="7">
    <source>
        <dbReference type="EMBL" id="CCD63658.2"/>
    </source>
</evidence>
<dbReference type="InParanoid" id="Q20158"/>
<dbReference type="AGR" id="WB:WBGene00018179"/>
<dbReference type="UCSC" id="F38E1.6">
    <property type="organism name" value="c. elegans"/>
</dbReference>
<feature type="transmembrane region" description="Helical" evidence="5">
    <location>
        <begin position="35"/>
        <end position="63"/>
    </location>
</feature>
<dbReference type="eggNOG" id="ENOG502TCQ8">
    <property type="taxonomic scope" value="Eukaryota"/>
</dbReference>
<dbReference type="OrthoDB" id="5853344at2759"/>
<dbReference type="Pfam" id="PF10324">
    <property type="entry name" value="7TM_GPCR_Srw"/>
    <property type="match status" value="1"/>
</dbReference>
<dbReference type="AlphaFoldDB" id="Q20158"/>
<feature type="transmembrane region" description="Helical" evidence="5">
    <location>
        <begin position="192"/>
        <end position="220"/>
    </location>
</feature>
<dbReference type="Gene3D" id="1.20.1070.10">
    <property type="entry name" value="Rhodopsin 7-helix transmembrane proteins"/>
    <property type="match status" value="1"/>
</dbReference>
<dbReference type="WormBase" id="F38E1.6">
    <property type="protein sequence ID" value="CE52239"/>
    <property type="gene ID" value="WBGene00018179"/>
</dbReference>
<keyword evidence="3 5" id="KW-1133">Transmembrane helix</keyword>
<evidence type="ECO:0000256" key="5">
    <source>
        <dbReference type="SAM" id="Phobius"/>
    </source>
</evidence>
<comment type="subcellular location">
    <subcellularLocation>
        <location evidence="1">Membrane</location>
    </subcellularLocation>
</comment>
<reference evidence="7 8" key="1">
    <citation type="journal article" date="1998" name="Science">
        <title>Genome sequence of the nematode C. elegans: a platform for investigating biology.</title>
        <authorList>
            <consortium name="The C. elegans sequencing consortium"/>
            <person name="Sulson J.E."/>
            <person name="Waterston R."/>
        </authorList>
    </citation>
    <scope>NUCLEOTIDE SEQUENCE [LARGE SCALE GENOMIC DNA]</scope>
    <source>
        <strain evidence="7 8">Bristol N2</strain>
    </source>
</reference>
<organism evidence="7 8">
    <name type="scientific">Caenorhabditis elegans</name>
    <dbReference type="NCBI Taxonomy" id="6239"/>
    <lineage>
        <taxon>Eukaryota</taxon>
        <taxon>Metazoa</taxon>
        <taxon>Ecdysozoa</taxon>
        <taxon>Nematoda</taxon>
        <taxon>Chromadorea</taxon>
        <taxon>Rhabditida</taxon>
        <taxon>Rhabditina</taxon>
        <taxon>Rhabditomorpha</taxon>
        <taxon>Rhabditoidea</taxon>
        <taxon>Rhabditidae</taxon>
        <taxon>Peloderinae</taxon>
        <taxon>Caenorhabditis</taxon>
    </lineage>
</organism>
<dbReference type="PROSITE" id="PS50262">
    <property type="entry name" value="G_PROTEIN_RECEP_F1_2"/>
    <property type="match status" value="1"/>
</dbReference>
<dbReference type="Proteomes" id="UP000001940">
    <property type="component" value="Chromosome V"/>
</dbReference>
<dbReference type="PANTHER" id="PTHR22751">
    <property type="entry name" value="G-PROTEIN COUPLED RECEPTOR-RELATED"/>
    <property type="match status" value="1"/>
</dbReference>
<accession>Q20158</accession>
<evidence type="ECO:0000256" key="3">
    <source>
        <dbReference type="ARBA" id="ARBA00022989"/>
    </source>
</evidence>
<evidence type="ECO:0000256" key="1">
    <source>
        <dbReference type="ARBA" id="ARBA00004370"/>
    </source>
</evidence>
<protein>
    <submittedName>
        <fullName evidence="7">G-protein coupled receptors family 1 profile domain-containing protein</fullName>
    </submittedName>
</protein>
<evidence type="ECO:0000313" key="8">
    <source>
        <dbReference type="Proteomes" id="UP000001940"/>
    </source>
</evidence>
<dbReference type="PaxDb" id="6239-F38E1.6"/>
<evidence type="ECO:0000256" key="2">
    <source>
        <dbReference type="ARBA" id="ARBA00022692"/>
    </source>
</evidence>
<dbReference type="HOGENOM" id="CLU_072156_0_0_1"/>
<sequence>MILIAVCGVLNGIIGILKSVEEIIDHELQCAHSYSYYILVLANFVIFQVLNQIILWEIVYITFLRATVILEVRYGMKTENLKLYMRRFITVLFTIFLINHTVRIFFHRIEEVTDNDMKVRELGIPCDSEKIYIIAAFAGDCLRRILLTIAGLTSLIIPILIMIILSIFLIIELRSSSETLQKTQESSTRQNSAARALLLFLCFYVLAELPYVLLFSVGLYNPADFEQLDEYIYSQVDIFIYANMCLGILVYSLMSSQYRKTVIATFWRRKSSSVVDQSSRVT</sequence>
<dbReference type="InterPro" id="IPR019427">
    <property type="entry name" value="7TM_GPCR_serpentine_rcpt_Srw"/>
</dbReference>
<dbReference type="GO" id="GO:0016020">
    <property type="term" value="C:membrane"/>
    <property type="evidence" value="ECO:0007669"/>
    <property type="project" value="UniProtKB-SubCell"/>
</dbReference>
<proteinExistence type="predicted"/>
<evidence type="ECO:0000256" key="4">
    <source>
        <dbReference type="ARBA" id="ARBA00023136"/>
    </source>
</evidence>
<keyword evidence="7" id="KW-0675">Receptor</keyword>
<dbReference type="InterPro" id="IPR017452">
    <property type="entry name" value="GPCR_Rhodpsn_7TM"/>
</dbReference>
<dbReference type="GO" id="GO:0008528">
    <property type="term" value="F:G protein-coupled peptide receptor activity"/>
    <property type="evidence" value="ECO:0007669"/>
    <property type="project" value="InterPro"/>
</dbReference>
<evidence type="ECO:0000259" key="6">
    <source>
        <dbReference type="PROSITE" id="PS50262"/>
    </source>
</evidence>
<gene>
    <name evidence="7" type="ORF">CELE_F38E1.6</name>
    <name evidence="7 9" type="ORF">F38E1.6</name>
</gene>
<feature type="transmembrane region" description="Helical" evidence="5">
    <location>
        <begin position="145"/>
        <end position="171"/>
    </location>
</feature>
<dbReference type="EMBL" id="BX284605">
    <property type="protein sequence ID" value="CCD63658.2"/>
    <property type="molecule type" value="Genomic_DNA"/>
</dbReference>
<dbReference type="FunCoup" id="Q20158">
    <property type="interactions" value="154"/>
</dbReference>
<keyword evidence="2 5" id="KW-0812">Transmembrane</keyword>
<dbReference type="PIR" id="T34256">
    <property type="entry name" value="T34256"/>
</dbReference>